<sequence length="144" mass="16468">MADTIIINSGVVKKVFETTDGKTCEFSFNPTDSGFVEKLFNAFDTLDKKQESYKAEVEKTANKRDIFDTARKMDDEMREIINEVFHVDICGALFGEMNLYALADGLPVWANLMLAVMDEVDTTFSREQKATNPRISKYTKKYHK</sequence>
<accession>A0A8S5V524</accession>
<protein>
    <submittedName>
        <fullName evidence="1">Tail assembly chaperone</fullName>
    </submittedName>
</protein>
<reference evidence="1" key="1">
    <citation type="journal article" date="2021" name="Proc. Natl. Acad. Sci. U.S.A.">
        <title>A Catalog of Tens of Thousands of Viruses from Human Metagenomes Reveals Hidden Associations with Chronic Diseases.</title>
        <authorList>
            <person name="Tisza M.J."/>
            <person name="Buck C.B."/>
        </authorList>
    </citation>
    <scope>NUCLEOTIDE SEQUENCE</scope>
    <source>
        <strain evidence="1">Ctjsp22</strain>
    </source>
</reference>
<evidence type="ECO:0000313" key="1">
    <source>
        <dbReference type="EMBL" id="DAG01796.1"/>
    </source>
</evidence>
<proteinExistence type="predicted"/>
<organism evidence="1">
    <name type="scientific">Siphoviridae sp. ctjsp22</name>
    <dbReference type="NCBI Taxonomy" id="2825636"/>
    <lineage>
        <taxon>Viruses</taxon>
        <taxon>Duplodnaviria</taxon>
        <taxon>Heunggongvirae</taxon>
        <taxon>Uroviricota</taxon>
        <taxon>Caudoviricetes</taxon>
    </lineage>
</organism>
<name>A0A8S5V524_9CAUD</name>
<dbReference type="EMBL" id="BK016198">
    <property type="protein sequence ID" value="DAG01796.1"/>
    <property type="molecule type" value="Genomic_DNA"/>
</dbReference>